<dbReference type="AlphaFoldDB" id="A0A4R3KAV3"/>
<dbReference type="OrthoDB" id="9762913at2"/>
<dbReference type="GO" id="GO:0008911">
    <property type="term" value="F:lactaldehyde dehydrogenase (NAD+) activity"/>
    <property type="evidence" value="ECO:0007669"/>
    <property type="project" value="TreeGrafter"/>
</dbReference>
<keyword evidence="5" id="KW-1185">Reference proteome</keyword>
<protein>
    <submittedName>
        <fullName evidence="4">Acyl-CoA reductase-like NAD-dependent aldehyde dehydrogenase</fullName>
    </submittedName>
</protein>
<evidence type="ECO:0000256" key="1">
    <source>
        <dbReference type="ARBA" id="ARBA00009986"/>
    </source>
</evidence>
<reference evidence="4 5" key="1">
    <citation type="submission" date="2019-03" db="EMBL/GenBank/DDBJ databases">
        <title>Genomic Encyclopedia of Type Strains, Phase IV (KMG-IV): sequencing the most valuable type-strain genomes for metagenomic binning, comparative biology and taxonomic classification.</title>
        <authorList>
            <person name="Goeker M."/>
        </authorList>
    </citation>
    <scope>NUCLEOTIDE SEQUENCE [LARGE SCALE GENOMIC DNA]</scope>
    <source>
        <strain evidence="4 5">DSM 20467</strain>
    </source>
</reference>
<dbReference type="Gene3D" id="3.40.309.10">
    <property type="entry name" value="Aldehyde Dehydrogenase, Chain A, domain 2"/>
    <property type="match status" value="1"/>
</dbReference>
<dbReference type="EMBL" id="SMAA01000005">
    <property type="protein sequence ID" value="TCS80115.1"/>
    <property type="molecule type" value="Genomic_DNA"/>
</dbReference>
<evidence type="ECO:0000256" key="2">
    <source>
        <dbReference type="ARBA" id="ARBA00023002"/>
    </source>
</evidence>
<dbReference type="CDD" id="cd07149">
    <property type="entry name" value="ALDH_y4uC"/>
    <property type="match status" value="1"/>
</dbReference>
<dbReference type="InterPro" id="IPR015590">
    <property type="entry name" value="Aldehyde_DH_dom"/>
</dbReference>
<dbReference type="RefSeq" id="WP_132548513.1">
    <property type="nucleotide sequence ID" value="NZ_SMAA01000005.1"/>
</dbReference>
<dbReference type="Proteomes" id="UP000295188">
    <property type="component" value="Unassembled WGS sequence"/>
</dbReference>
<dbReference type="SUPFAM" id="SSF53720">
    <property type="entry name" value="ALDH-like"/>
    <property type="match status" value="1"/>
</dbReference>
<gene>
    <name evidence="4" type="ORF">EDC37_105187</name>
</gene>
<evidence type="ECO:0000313" key="4">
    <source>
        <dbReference type="EMBL" id="TCS80115.1"/>
    </source>
</evidence>
<keyword evidence="2" id="KW-0560">Oxidoreductase</keyword>
<organism evidence="4 5">
    <name type="scientific">Pectinatus cerevisiiphilus</name>
    <dbReference type="NCBI Taxonomy" id="86956"/>
    <lineage>
        <taxon>Bacteria</taxon>
        <taxon>Bacillati</taxon>
        <taxon>Bacillota</taxon>
        <taxon>Negativicutes</taxon>
        <taxon>Selenomonadales</taxon>
        <taxon>Selenomonadaceae</taxon>
        <taxon>Pectinatus</taxon>
    </lineage>
</organism>
<dbReference type="InterPro" id="IPR051020">
    <property type="entry name" value="ALDH-related_metabolic_enz"/>
</dbReference>
<dbReference type="Pfam" id="PF00171">
    <property type="entry name" value="Aldedh"/>
    <property type="match status" value="1"/>
</dbReference>
<dbReference type="PANTHER" id="PTHR42991">
    <property type="entry name" value="ALDEHYDE DEHYDROGENASE"/>
    <property type="match status" value="1"/>
</dbReference>
<name>A0A4R3KAV3_9FIRM</name>
<evidence type="ECO:0000259" key="3">
    <source>
        <dbReference type="Pfam" id="PF00171"/>
    </source>
</evidence>
<comment type="similarity">
    <text evidence="1">Belongs to the aldehyde dehydrogenase family.</text>
</comment>
<dbReference type="FunFam" id="3.40.605.10:FF:000007">
    <property type="entry name" value="NAD/NADP-dependent betaine aldehyde dehydrogenase"/>
    <property type="match status" value="1"/>
</dbReference>
<accession>A0A4R3KAV3</accession>
<dbReference type="InterPro" id="IPR016163">
    <property type="entry name" value="Ald_DH_C"/>
</dbReference>
<comment type="caution">
    <text evidence="4">The sequence shown here is derived from an EMBL/GenBank/DDBJ whole genome shotgun (WGS) entry which is preliminary data.</text>
</comment>
<dbReference type="PANTHER" id="PTHR42991:SF1">
    <property type="entry name" value="ALDEHYDE DEHYDROGENASE"/>
    <property type="match status" value="1"/>
</dbReference>
<feature type="domain" description="Aldehyde dehydrogenase" evidence="3">
    <location>
        <begin position="17"/>
        <end position="468"/>
    </location>
</feature>
<evidence type="ECO:0000313" key="5">
    <source>
        <dbReference type="Proteomes" id="UP000295188"/>
    </source>
</evidence>
<sequence>MKQYELFIDGKKIKSASTAEVYDKVTGKAFATIYTAGEKEIKMAVDAAQNAFDNIKLPPYQRYEIIMKAAANIMQRQREFAETLAMEAGKPIKDAMGEIARSYQTLILSAEEAKRFTGEMVPIQGAPGCENRMAYTKRMPLGVVCAITPFNFPVNLACHKIGPALAAGNTVVYKPASATPLTASLLCEAFAEAGLPAGFLNLVMGKGSLVGDLLTKEPRIKMFSFTGSVPVGKELQKAAGFRRVALELGSNSANIVHDDVENIEKIAQLCAKYAFVNAGQVCISCQRVYVQKNVFDKFCTAAVQYAKTLKIGNPLDETTDIGPMIAKKEAVRIENWVQDAIAKGAKLLVGGKRDGSFYTPTILTNTKADMSVICKETFAPVFSIIPYDTINEAIDAVNNSNYGLQAGVFTKSLPIAHLCAEKIETGGVIINDGSTFRMDNMPYGGVKDSGIGREGPEYAVRELTEEKLIVFNFG</sequence>
<dbReference type="InterPro" id="IPR016161">
    <property type="entry name" value="Ald_DH/histidinol_DH"/>
</dbReference>
<proteinExistence type="inferred from homology"/>
<dbReference type="Gene3D" id="3.40.605.10">
    <property type="entry name" value="Aldehyde Dehydrogenase, Chain A, domain 1"/>
    <property type="match status" value="1"/>
</dbReference>
<dbReference type="InterPro" id="IPR016162">
    <property type="entry name" value="Ald_DH_N"/>
</dbReference>